<keyword evidence="8" id="KW-0407">Ion channel</keyword>
<dbReference type="AlphaFoldDB" id="A0A7J8ZAN5"/>
<protein>
    <recommendedName>
        <fullName evidence="12">Aluminum-activated malate transporter</fullName>
    </recommendedName>
</protein>
<evidence type="ECO:0000256" key="8">
    <source>
        <dbReference type="ARBA" id="ARBA00023303"/>
    </source>
</evidence>
<name>A0A7J8ZAN5_9ROSI</name>
<evidence type="ECO:0000256" key="6">
    <source>
        <dbReference type="ARBA" id="ARBA00023065"/>
    </source>
</evidence>
<sequence length="431" mass="47467">MASSTVIAINVDREGVALAPPYSSKSQKKKLDRFYCQPIVSILKQKPMNGHDMRKVIHSVKVGVALVLVSLLYLLGPLYKRVGENAMWAIMTVVVIFEFFAGATLSKGLNRGIGTVLGGGLGCLGAAFAQAVGGVGKAMVVGIAVFIFGAGATYTRQIPNIKKKYDYGALIFILTFNLVVVSGLRADQVLELARDRLATIVMGFAICIFISLLVFPIWAGDELHHSLISRFEDLARSLEGFSKEYFENDNHKEKKSNANFSGKCKSILHSKAKDESLVNFARWEPWHGKFGFSYPWGKYLKIGEDLRDLAIIILSLKGCHDQSSEILEESVKEACEGIVASLAWTIKELGESIKEMSKCRYEEMIVPKMKSVRIEVSAVVNPFALGTYLENSDGLGIASFVHLLMKMVEKLEELAKEVEELGQLGGFHENS</sequence>
<evidence type="ECO:0000256" key="5">
    <source>
        <dbReference type="ARBA" id="ARBA00022989"/>
    </source>
</evidence>
<proteinExistence type="inferred from homology"/>
<feature type="transmembrane region" description="Helical" evidence="9">
    <location>
        <begin position="56"/>
        <end position="75"/>
    </location>
</feature>
<evidence type="ECO:0008006" key="12">
    <source>
        <dbReference type="Google" id="ProtNLM"/>
    </source>
</evidence>
<evidence type="ECO:0000313" key="10">
    <source>
        <dbReference type="EMBL" id="MBA0708835.1"/>
    </source>
</evidence>
<comment type="caution">
    <text evidence="10">The sequence shown here is derived from an EMBL/GenBank/DDBJ whole genome shotgun (WGS) entry which is preliminary data.</text>
</comment>
<keyword evidence="5 9" id="KW-1133">Transmembrane helix</keyword>
<evidence type="ECO:0000256" key="7">
    <source>
        <dbReference type="ARBA" id="ARBA00023136"/>
    </source>
</evidence>
<dbReference type="GO" id="GO:0015743">
    <property type="term" value="P:malate transport"/>
    <property type="evidence" value="ECO:0007669"/>
    <property type="project" value="InterPro"/>
</dbReference>
<keyword evidence="3" id="KW-0813">Transport</keyword>
<dbReference type="Pfam" id="PF11744">
    <property type="entry name" value="ALMT"/>
    <property type="match status" value="1"/>
</dbReference>
<evidence type="ECO:0000256" key="9">
    <source>
        <dbReference type="SAM" id="Phobius"/>
    </source>
</evidence>
<accession>A0A7J8ZAN5</accession>
<reference evidence="10 11" key="1">
    <citation type="journal article" date="2019" name="Genome Biol. Evol.">
        <title>Insights into the evolution of the New World diploid cottons (Gossypium, subgenus Houzingenia) based on genome sequencing.</title>
        <authorList>
            <person name="Grover C.E."/>
            <person name="Arick M.A. 2nd"/>
            <person name="Thrash A."/>
            <person name="Conover J.L."/>
            <person name="Sanders W.S."/>
            <person name="Peterson D.G."/>
            <person name="Frelichowski J.E."/>
            <person name="Scheffler J.A."/>
            <person name="Scheffler B.E."/>
            <person name="Wendel J.F."/>
        </authorList>
    </citation>
    <scope>NUCLEOTIDE SEQUENCE [LARGE SCALE GENOMIC DNA]</scope>
    <source>
        <strain evidence="10">4</strain>
        <tissue evidence="10">Leaf</tissue>
    </source>
</reference>
<evidence type="ECO:0000313" key="11">
    <source>
        <dbReference type="Proteomes" id="UP000593574"/>
    </source>
</evidence>
<keyword evidence="4 9" id="KW-0812">Transmembrane</keyword>
<dbReference type="GO" id="GO:0016020">
    <property type="term" value="C:membrane"/>
    <property type="evidence" value="ECO:0007669"/>
    <property type="project" value="UniProtKB-SubCell"/>
</dbReference>
<dbReference type="GO" id="GO:0034220">
    <property type="term" value="P:monoatomic ion transmembrane transport"/>
    <property type="evidence" value="ECO:0007669"/>
    <property type="project" value="UniProtKB-KW"/>
</dbReference>
<feature type="transmembrane region" description="Helical" evidence="9">
    <location>
        <begin position="87"/>
        <end position="105"/>
    </location>
</feature>
<keyword evidence="7 9" id="KW-0472">Membrane</keyword>
<comment type="similarity">
    <text evidence="2">Belongs to the aromatic acid exporter (TC 2.A.85) family.</text>
</comment>
<feature type="transmembrane region" description="Helical" evidence="9">
    <location>
        <begin position="197"/>
        <end position="220"/>
    </location>
</feature>
<keyword evidence="11" id="KW-1185">Reference proteome</keyword>
<evidence type="ECO:0000256" key="2">
    <source>
        <dbReference type="ARBA" id="ARBA00007079"/>
    </source>
</evidence>
<dbReference type="PANTHER" id="PTHR31086">
    <property type="entry name" value="ALUMINUM-ACTIVATED MALATE TRANSPORTER 10"/>
    <property type="match status" value="1"/>
</dbReference>
<organism evidence="10 11">
    <name type="scientific">Gossypium laxum</name>
    <dbReference type="NCBI Taxonomy" id="34288"/>
    <lineage>
        <taxon>Eukaryota</taxon>
        <taxon>Viridiplantae</taxon>
        <taxon>Streptophyta</taxon>
        <taxon>Embryophyta</taxon>
        <taxon>Tracheophyta</taxon>
        <taxon>Spermatophyta</taxon>
        <taxon>Magnoliopsida</taxon>
        <taxon>eudicotyledons</taxon>
        <taxon>Gunneridae</taxon>
        <taxon>Pentapetalae</taxon>
        <taxon>rosids</taxon>
        <taxon>malvids</taxon>
        <taxon>Malvales</taxon>
        <taxon>Malvaceae</taxon>
        <taxon>Malvoideae</taxon>
        <taxon>Gossypium</taxon>
    </lineage>
</organism>
<dbReference type="EMBL" id="JABEZV010000004">
    <property type="protein sequence ID" value="MBA0708835.1"/>
    <property type="molecule type" value="Genomic_DNA"/>
</dbReference>
<feature type="transmembrane region" description="Helical" evidence="9">
    <location>
        <begin position="167"/>
        <end position="185"/>
    </location>
</feature>
<keyword evidence="6" id="KW-0406">Ion transport</keyword>
<feature type="transmembrane region" description="Helical" evidence="9">
    <location>
        <begin position="112"/>
        <end position="132"/>
    </location>
</feature>
<gene>
    <name evidence="10" type="ORF">Golax_023924</name>
</gene>
<comment type="subcellular location">
    <subcellularLocation>
        <location evidence="1">Membrane</location>
        <topology evidence="1">Multi-pass membrane protein</topology>
    </subcellularLocation>
</comment>
<evidence type="ECO:0000256" key="4">
    <source>
        <dbReference type="ARBA" id="ARBA00022692"/>
    </source>
</evidence>
<evidence type="ECO:0000256" key="1">
    <source>
        <dbReference type="ARBA" id="ARBA00004141"/>
    </source>
</evidence>
<dbReference type="InterPro" id="IPR020966">
    <property type="entry name" value="ALMT"/>
</dbReference>
<dbReference type="Proteomes" id="UP000593574">
    <property type="component" value="Unassembled WGS sequence"/>
</dbReference>
<evidence type="ECO:0000256" key="3">
    <source>
        <dbReference type="ARBA" id="ARBA00022448"/>
    </source>
</evidence>